<proteinExistence type="predicted"/>
<reference evidence="2" key="1">
    <citation type="submission" date="2023-02" db="EMBL/GenBank/DDBJ databases">
        <title>Genome of toxic invasive species Heracleum sosnowskyi carries increased number of genes despite the absence of recent whole-genome duplications.</title>
        <authorList>
            <person name="Schelkunov M."/>
            <person name="Shtratnikova V."/>
            <person name="Makarenko M."/>
            <person name="Klepikova A."/>
            <person name="Omelchenko D."/>
            <person name="Novikova G."/>
            <person name="Obukhova E."/>
            <person name="Bogdanov V."/>
            <person name="Penin A."/>
            <person name="Logacheva M."/>
        </authorList>
    </citation>
    <scope>NUCLEOTIDE SEQUENCE</scope>
    <source>
        <strain evidence="2">Hsosn_3</strain>
        <tissue evidence="2">Leaf</tissue>
    </source>
</reference>
<sequence>METPVPTPSKVVGASASVDRSTSSRKREFPHTPGASHASGSPNQKKPKQMTLKSPQSSVSVTSKNRFLESMNDNVSDSSVYEWDKMSLAEAAPVVTNASSQCLFFFLKYGGELVEATRGDARACEEVVKLKAEAQTRKEERKKLLESNRKLFASETALIKEREKLLKEQEKRELVILKVDKTRDDMESSYVKKVNELKAQVKALKASPPTLQNNKSDEDSYETGYATGIRYYMTSTYEVFPNLEWALLGHDAVDSTGSGDDAENDKDKEEENIEVEARVVDATLEIPPSEPQSVVLSTGLDAAANRCYYVTVPVLF</sequence>
<feature type="region of interest" description="Disordered" evidence="1">
    <location>
        <begin position="1"/>
        <end position="65"/>
    </location>
</feature>
<evidence type="ECO:0000256" key="1">
    <source>
        <dbReference type="SAM" id="MobiDB-lite"/>
    </source>
</evidence>
<dbReference type="EMBL" id="JAUIZM010000002">
    <property type="protein sequence ID" value="KAK1395881.1"/>
    <property type="molecule type" value="Genomic_DNA"/>
</dbReference>
<gene>
    <name evidence="2" type="ORF">POM88_005744</name>
</gene>
<feature type="compositionally biased region" description="Polar residues" evidence="1">
    <location>
        <begin position="51"/>
        <end position="65"/>
    </location>
</feature>
<organism evidence="2 3">
    <name type="scientific">Heracleum sosnowskyi</name>
    <dbReference type="NCBI Taxonomy" id="360622"/>
    <lineage>
        <taxon>Eukaryota</taxon>
        <taxon>Viridiplantae</taxon>
        <taxon>Streptophyta</taxon>
        <taxon>Embryophyta</taxon>
        <taxon>Tracheophyta</taxon>
        <taxon>Spermatophyta</taxon>
        <taxon>Magnoliopsida</taxon>
        <taxon>eudicotyledons</taxon>
        <taxon>Gunneridae</taxon>
        <taxon>Pentapetalae</taxon>
        <taxon>asterids</taxon>
        <taxon>campanulids</taxon>
        <taxon>Apiales</taxon>
        <taxon>Apiaceae</taxon>
        <taxon>Apioideae</taxon>
        <taxon>apioid superclade</taxon>
        <taxon>Tordylieae</taxon>
        <taxon>Tordyliinae</taxon>
        <taxon>Heracleum</taxon>
    </lineage>
</organism>
<dbReference type="AlphaFoldDB" id="A0AAD8N4Q1"/>
<keyword evidence="3" id="KW-1185">Reference proteome</keyword>
<evidence type="ECO:0000313" key="3">
    <source>
        <dbReference type="Proteomes" id="UP001237642"/>
    </source>
</evidence>
<reference evidence="2" key="2">
    <citation type="submission" date="2023-05" db="EMBL/GenBank/DDBJ databases">
        <authorList>
            <person name="Schelkunov M.I."/>
        </authorList>
    </citation>
    <scope>NUCLEOTIDE SEQUENCE</scope>
    <source>
        <strain evidence="2">Hsosn_3</strain>
        <tissue evidence="2">Leaf</tissue>
    </source>
</reference>
<comment type="caution">
    <text evidence="2">The sequence shown here is derived from an EMBL/GenBank/DDBJ whole genome shotgun (WGS) entry which is preliminary data.</text>
</comment>
<protein>
    <submittedName>
        <fullName evidence="2">Uncharacterized protein</fullName>
    </submittedName>
</protein>
<accession>A0AAD8N4Q1</accession>
<dbReference type="Proteomes" id="UP001237642">
    <property type="component" value="Unassembled WGS sequence"/>
</dbReference>
<name>A0AAD8N4Q1_9APIA</name>
<evidence type="ECO:0000313" key="2">
    <source>
        <dbReference type="EMBL" id="KAK1395881.1"/>
    </source>
</evidence>